<dbReference type="PANTHER" id="PTHR30292">
    <property type="entry name" value="UNCHARACTERIZED PROTEIN YBGL-RELATED"/>
    <property type="match status" value="1"/>
</dbReference>
<reference evidence="1" key="1">
    <citation type="submission" date="2018-05" db="EMBL/GenBank/DDBJ databases">
        <authorList>
            <person name="Lanie J.A."/>
            <person name="Ng W.-L."/>
            <person name="Kazmierczak K.M."/>
            <person name="Andrzejewski T.M."/>
            <person name="Davidsen T.M."/>
            <person name="Wayne K.J."/>
            <person name="Tettelin H."/>
            <person name="Glass J.I."/>
            <person name="Rusch D."/>
            <person name="Podicherti R."/>
            <person name="Tsui H.-C.T."/>
            <person name="Winkler M.E."/>
        </authorList>
    </citation>
    <scope>NUCLEOTIDE SEQUENCE</scope>
</reference>
<dbReference type="InterPro" id="IPR005501">
    <property type="entry name" value="LamB/YcsF/PxpA-like"/>
</dbReference>
<organism evidence="1">
    <name type="scientific">marine metagenome</name>
    <dbReference type="NCBI Taxonomy" id="408172"/>
    <lineage>
        <taxon>unclassified sequences</taxon>
        <taxon>metagenomes</taxon>
        <taxon>ecological metagenomes</taxon>
    </lineage>
</organism>
<dbReference type="AlphaFoldDB" id="A0A383CG86"/>
<gene>
    <name evidence="1" type="ORF">METZ01_LOCUS484211</name>
</gene>
<evidence type="ECO:0008006" key="2">
    <source>
        <dbReference type="Google" id="ProtNLM"/>
    </source>
</evidence>
<feature type="non-terminal residue" evidence="1">
    <location>
        <position position="1"/>
    </location>
</feature>
<evidence type="ECO:0000313" key="1">
    <source>
        <dbReference type="EMBL" id="SVE31357.1"/>
    </source>
</evidence>
<dbReference type="InterPro" id="IPR011330">
    <property type="entry name" value="Glyco_hydro/deAcase_b/a-brl"/>
</dbReference>
<dbReference type="GO" id="GO:0005975">
    <property type="term" value="P:carbohydrate metabolic process"/>
    <property type="evidence" value="ECO:0007669"/>
    <property type="project" value="InterPro"/>
</dbReference>
<accession>A0A383CG86</accession>
<dbReference type="EMBL" id="UINC01208689">
    <property type="protein sequence ID" value="SVE31357.1"/>
    <property type="molecule type" value="Genomic_DNA"/>
</dbReference>
<dbReference type="Gene3D" id="3.20.20.370">
    <property type="entry name" value="Glycoside hydrolase/deacetylase"/>
    <property type="match status" value="1"/>
</dbReference>
<protein>
    <recommendedName>
        <fullName evidence="2">Lactam utilization protein LamB</fullName>
    </recommendedName>
</protein>
<feature type="non-terminal residue" evidence="1">
    <location>
        <position position="95"/>
    </location>
</feature>
<dbReference type="Pfam" id="PF03746">
    <property type="entry name" value="LamB_YcsF"/>
    <property type="match status" value="1"/>
</dbReference>
<proteinExistence type="predicted"/>
<sequence length="95" mass="10379">VEKDIMPFLNSCSIACGGHTGDKSSMTDTILIAKKYDVNIGAHPSYPDKENFGRKNISISNADLSNSLMSQIDDLDRIARSLETSLNHIKMHGAL</sequence>
<dbReference type="PANTHER" id="PTHR30292:SF0">
    <property type="entry name" value="5-OXOPROLINASE SUBUNIT A"/>
    <property type="match status" value="1"/>
</dbReference>
<dbReference type="SUPFAM" id="SSF88713">
    <property type="entry name" value="Glycoside hydrolase/deacetylase"/>
    <property type="match status" value="1"/>
</dbReference>
<name>A0A383CG86_9ZZZZ</name>